<reference evidence="8 9" key="1">
    <citation type="journal article" date="2005" name="Int. J. Syst. Evol. Microbiol.">
        <title>Nitrincola lacisaponensis gen. nov., sp. nov., a novel alkaliphilic bacterium isolated from an alkaline, saline lake.</title>
        <authorList>
            <person name="Dimitriu P.A."/>
            <person name="Shukla S.K."/>
            <person name="Conradt J."/>
            <person name="Marquez M.C."/>
            <person name="Ventosa A."/>
            <person name="Maglia A."/>
            <person name="Peyton B.M."/>
            <person name="Pinkart H.C."/>
            <person name="Mormile M.R."/>
        </authorList>
    </citation>
    <scope>NUCLEOTIDE SEQUENCE [LARGE SCALE GENOMIC DNA]</scope>
    <source>
        <strain evidence="8 9">4CA</strain>
    </source>
</reference>
<dbReference type="InterPro" id="IPR029045">
    <property type="entry name" value="ClpP/crotonase-like_dom_sf"/>
</dbReference>
<dbReference type="AlphaFoldDB" id="A0A063Y2F6"/>
<protein>
    <submittedName>
        <fullName evidence="8">Periplasmic protease</fullName>
    </submittedName>
</protein>
<feature type="signal peptide" evidence="6">
    <location>
        <begin position="1"/>
        <end position="26"/>
    </location>
</feature>
<proteinExistence type="inferred from homology"/>
<dbReference type="EMBL" id="JMSZ01000032">
    <property type="protein sequence ID" value="KDE38936.1"/>
    <property type="molecule type" value="Genomic_DNA"/>
</dbReference>
<evidence type="ECO:0000256" key="4">
    <source>
        <dbReference type="ARBA" id="ARBA00022825"/>
    </source>
</evidence>
<dbReference type="CDD" id="cd06782">
    <property type="entry name" value="cpPDZ_CPP-like"/>
    <property type="match status" value="1"/>
</dbReference>
<dbReference type="InterPro" id="IPR004447">
    <property type="entry name" value="Peptidase_S41A"/>
</dbReference>
<dbReference type="PATRIC" id="fig|267850.7.peg.2033"/>
<evidence type="ECO:0000256" key="2">
    <source>
        <dbReference type="ARBA" id="ARBA00022670"/>
    </source>
</evidence>
<dbReference type="GO" id="GO:0007165">
    <property type="term" value="P:signal transduction"/>
    <property type="evidence" value="ECO:0007669"/>
    <property type="project" value="TreeGrafter"/>
</dbReference>
<evidence type="ECO:0000256" key="3">
    <source>
        <dbReference type="ARBA" id="ARBA00022801"/>
    </source>
</evidence>
<evidence type="ECO:0000256" key="1">
    <source>
        <dbReference type="ARBA" id="ARBA00009179"/>
    </source>
</evidence>
<dbReference type="Proteomes" id="UP000027318">
    <property type="component" value="Unassembled WGS sequence"/>
</dbReference>
<comment type="similarity">
    <text evidence="1 5">Belongs to the peptidase S41A family.</text>
</comment>
<evidence type="ECO:0000313" key="8">
    <source>
        <dbReference type="EMBL" id="KDE38936.1"/>
    </source>
</evidence>
<feature type="chain" id="PRO_5001624227" evidence="6">
    <location>
        <begin position="27"/>
        <end position="697"/>
    </location>
</feature>
<keyword evidence="2 5" id="KW-0645">Protease</keyword>
<dbReference type="Pfam" id="PF00595">
    <property type="entry name" value="PDZ"/>
    <property type="match status" value="1"/>
</dbReference>
<dbReference type="PANTHER" id="PTHR32060">
    <property type="entry name" value="TAIL-SPECIFIC PROTEASE"/>
    <property type="match status" value="1"/>
</dbReference>
<organism evidence="8 9">
    <name type="scientific">Nitrincola lacisaponensis</name>
    <dbReference type="NCBI Taxonomy" id="267850"/>
    <lineage>
        <taxon>Bacteria</taxon>
        <taxon>Pseudomonadati</taxon>
        <taxon>Pseudomonadota</taxon>
        <taxon>Gammaproteobacteria</taxon>
        <taxon>Oceanospirillales</taxon>
        <taxon>Oceanospirillaceae</taxon>
        <taxon>Nitrincola</taxon>
    </lineage>
</organism>
<feature type="domain" description="PDZ" evidence="7">
    <location>
        <begin position="234"/>
        <end position="311"/>
    </location>
</feature>
<dbReference type="Gene3D" id="3.90.226.10">
    <property type="entry name" value="2-enoyl-CoA Hydratase, Chain A, domain 1"/>
    <property type="match status" value="1"/>
</dbReference>
<dbReference type="CDD" id="cd07560">
    <property type="entry name" value="Peptidase_S41_CPP"/>
    <property type="match status" value="1"/>
</dbReference>
<keyword evidence="3 5" id="KW-0378">Hydrolase</keyword>
<dbReference type="SMART" id="SM00228">
    <property type="entry name" value="PDZ"/>
    <property type="match status" value="1"/>
</dbReference>
<dbReference type="Gene3D" id="2.30.42.10">
    <property type="match status" value="1"/>
</dbReference>
<keyword evidence="6" id="KW-0732">Signal</keyword>
<evidence type="ECO:0000313" key="9">
    <source>
        <dbReference type="Proteomes" id="UP000027318"/>
    </source>
</evidence>
<keyword evidence="9" id="KW-1185">Reference proteome</keyword>
<gene>
    <name evidence="8" type="ORF">ADINL_2065</name>
</gene>
<dbReference type="Pfam" id="PF03572">
    <property type="entry name" value="Peptidase_S41"/>
    <property type="match status" value="1"/>
</dbReference>
<accession>A0A063Y2F6</accession>
<dbReference type="SUPFAM" id="SSF50156">
    <property type="entry name" value="PDZ domain-like"/>
    <property type="match status" value="1"/>
</dbReference>
<dbReference type="Pfam" id="PF11818">
    <property type="entry name" value="DUF3340"/>
    <property type="match status" value="1"/>
</dbReference>
<dbReference type="OrthoDB" id="9812068at2"/>
<evidence type="ECO:0000259" key="7">
    <source>
        <dbReference type="PROSITE" id="PS50106"/>
    </source>
</evidence>
<name>A0A063Y2F6_9GAMM</name>
<dbReference type="Pfam" id="PF17804">
    <property type="entry name" value="TSP_NTD"/>
    <property type="match status" value="1"/>
</dbReference>
<sequence>MTRFRLKTLLTGITLAVLLAISPVHARYAAEPQHEEALLDVISALQYNHYSGKKMDEQLSSDIFDRYLKDLDPSRIYFYAADVREYEHAREAIGLEILMGNSQTGFAIYNRFHQRQLERLTFMLDLLGDENHIFDFNSDLTIETDRSEASWIQTPEEMDRLWYKRLKNALISLKLADQTLAEARETLIQRYESQKSRLQQTNNEDVFERYANAIAHEFDPHSQYLSPRNQENFQINMSLSLEGIGAVLQGEDEHTKVVRLVPGGPADLAGQLRPSDIIVGVGQDTEGPIQDVVGWRLDEVVNLIRGPRESVVRLQIIPADSIDRSARRVITIVRDKVRLEEQAAQKRIIDITRNEQPYRIGVIEIPAFYIDFAAMQAGDPEYKSTTRDVERLIEELKQENIDSLIVDLRNNGGGSLREANELTGLFISRGPTVQIRDASGRVDILGDFDPKVAWSGPMAVIVNRLSASASEIFAGAIQDYNRGLVVGSRTFGKGTVQTLLPLEHGQMKLTHAKFYRISGESTQNKGVEPHIHFPTLFDEKEIGESALEGALPWDTVHPVRHGRFPSLAPFLDDLTHRHENRIANNPDFIFMQQHIERSREQRQQTSVPLNISEVRAQRDEVEQWQINTENERRMAKGEPPIRQLSELDDLLPKDSQGRPVNPEAESILHETAEIMVDFIDLHLSHTAQTSGKVVNGN</sequence>
<dbReference type="InterPro" id="IPR020992">
    <property type="entry name" value="Tail_Prtase_C"/>
</dbReference>
<dbReference type="SMART" id="SM00245">
    <property type="entry name" value="TSPc"/>
    <property type="match status" value="1"/>
</dbReference>
<evidence type="ECO:0000256" key="6">
    <source>
        <dbReference type="SAM" id="SignalP"/>
    </source>
</evidence>
<dbReference type="STRING" id="267850.ADINL_2065"/>
<dbReference type="InterPro" id="IPR001478">
    <property type="entry name" value="PDZ"/>
</dbReference>
<comment type="caution">
    <text evidence="8">The sequence shown here is derived from an EMBL/GenBank/DDBJ whole genome shotgun (WGS) entry which is preliminary data.</text>
</comment>
<dbReference type="InterPro" id="IPR040573">
    <property type="entry name" value="TSP_N"/>
</dbReference>
<keyword evidence="4 5" id="KW-0720">Serine protease</keyword>
<dbReference type="GO" id="GO:0030288">
    <property type="term" value="C:outer membrane-bounded periplasmic space"/>
    <property type="evidence" value="ECO:0007669"/>
    <property type="project" value="TreeGrafter"/>
</dbReference>
<dbReference type="InterPro" id="IPR036034">
    <property type="entry name" value="PDZ_sf"/>
</dbReference>
<dbReference type="PROSITE" id="PS50106">
    <property type="entry name" value="PDZ"/>
    <property type="match status" value="1"/>
</dbReference>
<evidence type="ECO:0000256" key="5">
    <source>
        <dbReference type="RuleBase" id="RU004404"/>
    </source>
</evidence>
<dbReference type="GO" id="GO:0006508">
    <property type="term" value="P:proteolysis"/>
    <property type="evidence" value="ECO:0007669"/>
    <property type="project" value="UniProtKB-KW"/>
</dbReference>
<dbReference type="PANTHER" id="PTHR32060:SF22">
    <property type="entry name" value="CARBOXYL-TERMINAL-PROCESSING PEPTIDASE 3, CHLOROPLASTIC"/>
    <property type="match status" value="1"/>
</dbReference>
<dbReference type="FunFam" id="3.90.226.10:FF:000090">
    <property type="entry name" value="Tail-specific protease"/>
    <property type="match status" value="1"/>
</dbReference>
<dbReference type="GO" id="GO:0008236">
    <property type="term" value="F:serine-type peptidase activity"/>
    <property type="evidence" value="ECO:0007669"/>
    <property type="project" value="UniProtKB-KW"/>
</dbReference>
<dbReference type="InterPro" id="IPR005151">
    <property type="entry name" value="Tail-specific_protease"/>
</dbReference>
<dbReference type="RefSeq" id="WP_036548632.1">
    <property type="nucleotide sequence ID" value="NZ_JBKBNO010000004.1"/>
</dbReference>
<dbReference type="GO" id="GO:0004175">
    <property type="term" value="F:endopeptidase activity"/>
    <property type="evidence" value="ECO:0007669"/>
    <property type="project" value="TreeGrafter"/>
</dbReference>
<dbReference type="SUPFAM" id="SSF52096">
    <property type="entry name" value="ClpP/crotonase"/>
    <property type="match status" value="1"/>
</dbReference>
<dbReference type="NCBIfam" id="TIGR00225">
    <property type="entry name" value="prc"/>
    <property type="match status" value="1"/>
</dbReference>